<dbReference type="RefSeq" id="XP_041158783.1">
    <property type="nucleotide sequence ID" value="XM_041306847.1"/>
</dbReference>
<organism evidence="1 2">
    <name type="scientific">Suillus plorans</name>
    <dbReference type="NCBI Taxonomy" id="116603"/>
    <lineage>
        <taxon>Eukaryota</taxon>
        <taxon>Fungi</taxon>
        <taxon>Dikarya</taxon>
        <taxon>Basidiomycota</taxon>
        <taxon>Agaricomycotina</taxon>
        <taxon>Agaricomycetes</taxon>
        <taxon>Agaricomycetidae</taxon>
        <taxon>Boletales</taxon>
        <taxon>Suillineae</taxon>
        <taxon>Suillaceae</taxon>
        <taxon>Suillus</taxon>
    </lineage>
</organism>
<evidence type="ECO:0000313" key="1">
    <source>
        <dbReference type="EMBL" id="KAG1792084.1"/>
    </source>
</evidence>
<sequence>MSGFFTNETEQAFKFHKLLQQRNIDLRAITIDSSNYTTDSDMQYKGFHYAIAEVKNEIGFTKAQPHMQVLSYYIHSMTSFSKEKPAFKFPCIAITLFRSHIDFSTAV</sequence>
<evidence type="ECO:0000313" key="2">
    <source>
        <dbReference type="Proteomes" id="UP000719766"/>
    </source>
</evidence>
<comment type="caution">
    <text evidence="1">The sequence shown here is derived from an EMBL/GenBank/DDBJ whole genome shotgun (WGS) entry which is preliminary data.</text>
</comment>
<dbReference type="GeneID" id="64600611"/>
<protein>
    <submittedName>
        <fullName evidence="1">Uncharacterized protein</fullName>
    </submittedName>
</protein>
<dbReference type="EMBL" id="JABBWE010000039">
    <property type="protein sequence ID" value="KAG1792084.1"/>
    <property type="molecule type" value="Genomic_DNA"/>
</dbReference>
<name>A0A9P7DGU5_9AGAM</name>
<proteinExistence type="predicted"/>
<accession>A0A9P7DGU5</accession>
<dbReference type="Proteomes" id="UP000719766">
    <property type="component" value="Unassembled WGS sequence"/>
</dbReference>
<reference evidence="1" key="1">
    <citation type="journal article" date="2020" name="New Phytol.">
        <title>Comparative genomics reveals dynamic genome evolution in host specialist ectomycorrhizal fungi.</title>
        <authorList>
            <person name="Lofgren L.A."/>
            <person name="Nguyen N.H."/>
            <person name="Vilgalys R."/>
            <person name="Ruytinx J."/>
            <person name="Liao H.L."/>
            <person name="Branco S."/>
            <person name="Kuo A."/>
            <person name="LaButti K."/>
            <person name="Lipzen A."/>
            <person name="Andreopoulos W."/>
            <person name="Pangilinan J."/>
            <person name="Riley R."/>
            <person name="Hundley H."/>
            <person name="Na H."/>
            <person name="Barry K."/>
            <person name="Grigoriev I.V."/>
            <person name="Stajich J.E."/>
            <person name="Kennedy P.G."/>
        </authorList>
    </citation>
    <scope>NUCLEOTIDE SEQUENCE</scope>
    <source>
        <strain evidence="1">S12</strain>
    </source>
</reference>
<gene>
    <name evidence="1" type="ORF">HD556DRAFT_1444869</name>
</gene>
<keyword evidence="2" id="KW-1185">Reference proteome</keyword>
<dbReference type="OrthoDB" id="4062651at2759"/>
<dbReference type="AlphaFoldDB" id="A0A9P7DGU5"/>